<dbReference type="EMBL" id="GL890939">
    <property type="protein sequence ID" value="EGJ31513.1"/>
    <property type="molecule type" value="Genomic_DNA"/>
</dbReference>
<reference evidence="2" key="1">
    <citation type="journal article" date="2011" name="Proc. Natl. Acad. Sci. U.S.A.">
        <title>Genomic insights into the physiology and ecology of the marine filamentous cyanobacterium Lyngbya majuscula.</title>
        <authorList>
            <person name="Jones A.C."/>
            <person name="Monroe E.A."/>
            <person name="Podell S."/>
            <person name="Hess W.R."/>
            <person name="Klages S."/>
            <person name="Esquenazi E."/>
            <person name="Niessen S."/>
            <person name="Hoover H."/>
            <person name="Rothmann M."/>
            <person name="Lasken R.S."/>
            <person name="Yates J.R.III."/>
            <person name="Reinhardt R."/>
            <person name="Kube M."/>
            <person name="Burkart M.D."/>
            <person name="Allen E.E."/>
            <person name="Dorrestein P.C."/>
            <person name="Gerwick W.H."/>
            <person name="Gerwick L."/>
        </authorList>
    </citation>
    <scope>NUCLEOTIDE SEQUENCE [LARGE SCALE GENOMIC DNA]</scope>
    <source>
        <strain evidence="2">3L</strain>
    </source>
</reference>
<keyword evidence="2" id="KW-1185">Reference proteome</keyword>
<dbReference type="HOGENOM" id="CLU_3202146_0_0_3"/>
<evidence type="ECO:0000313" key="1">
    <source>
        <dbReference type="EMBL" id="EGJ31513.1"/>
    </source>
</evidence>
<evidence type="ECO:0000313" key="2">
    <source>
        <dbReference type="Proteomes" id="UP000003959"/>
    </source>
</evidence>
<proteinExistence type="predicted"/>
<sequence length="45" mass="4802">MILLLRLTSKGSSNGFLPQWDCEKSDEAPEVVAVSELALPQGLAS</sequence>
<accession>F4XVG5</accession>
<organism evidence="1 2">
    <name type="scientific">Moorena producens 3L</name>
    <dbReference type="NCBI Taxonomy" id="489825"/>
    <lineage>
        <taxon>Bacteria</taxon>
        <taxon>Bacillati</taxon>
        <taxon>Cyanobacteriota</taxon>
        <taxon>Cyanophyceae</taxon>
        <taxon>Coleofasciculales</taxon>
        <taxon>Coleofasciculaceae</taxon>
        <taxon>Moorena</taxon>
    </lineage>
</organism>
<dbReference type="AlphaFoldDB" id="F4XVG5"/>
<protein>
    <submittedName>
        <fullName evidence="1">Uncharacterized protein</fullName>
    </submittedName>
</protein>
<name>F4XVG5_9CYAN</name>
<dbReference type="RefSeq" id="WP_008186969.1">
    <property type="nucleotide sequence ID" value="NZ_GL890939.1"/>
</dbReference>
<gene>
    <name evidence="1" type="ORF">LYNGBM3L_38670</name>
</gene>
<dbReference type="Proteomes" id="UP000003959">
    <property type="component" value="Unassembled WGS sequence"/>
</dbReference>